<dbReference type="SUPFAM" id="SSF56112">
    <property type="entry name" value="Protein kinase-like (PK-like)"/>
    <property type="match status" value="1"/>
</dbReference>
<proteinExistence type="predicted"/>
<dbReference type="Pfam" id="PF01636">
    <property type="entry name" value="APH"/>
    <property type="match status" value="1"/>
</dbReference>
<organism evidence="2 3">
    <name type="scientific">Symbiodinium natans</name>
    <dbReference type="NCBI Taxonomy" id="878477"/>
    <lineage>
        <taxon>Eukaryota</taxon>
        <taxon>Sar</taxon>
        <taxon>Alveolata</taxon>
        <taxon>Dinophyceae</taxon>
        <taxon>Suessiales</taxon>
        <taxon>Symbiodiniaceae</taxon>
        <taxon>Symbiodinium</taxon>
    </lineage>
</organism>
<comment type="caution">
    <text evidence="2">The sequence shown here is derived from an EMBL/GenBank/DDBJ whole genome shotgun (WGS) entry which is preliminary data.</text>
</comment>
<dbReference type="OrthoDB" id="409219at2759"/>
<dbReference type="Gene3D" id="3.90.1200.10">
    <property type="match status" value="1"/>
</dbReference>
<evidence type="ECO:0000259" key="1">
    <source>
        <dbReference type="Pfam" id="PF01636"/>
    </source>
</evidence>
<feature type="domain" description="Aminoglycoside phosphotransferase" evidence="1">
    <location>
        <begin position="80"/>
        <end position="269"/>
    </location>
</feature>
<sequence>MDAATVAHVLAKSLPEFAEPPAEELQVTPSHDTEWHQVYFVSNGRSKVVVSVPSWSGTELLSKTLAETALAGLGPNHIATLNHDGHVLLVNEFLEDGTLQSDDLNADILEQLGSLYARLHKVNTSWFEPVREKLVQEGVFTSSESDWAFCLWVLPRFLRILCVSHAALASTGRLLTCKLQGMVPESNKQELAAEGVNWDFLASELKSLPTCPELPSGGLTSRSVCVHGDAHLGNIMWHQGKLRLIDFDMTSLGPAGADLAYIVLMLFRCGFSPDAILDVDSQRRFARSYLEESGSPSTGEDIDAFLLDMHCWAYVGLLQMGLLCAVLMHNEGNPAKRALMKERGPVLLHPAFLSKAKEIMRSAAADKGVADQLLSKGLFFATESVWRS</sequence>
<dbReference type="InterPro" id="IPR002575">
    <property type="entry name" value="Aminoglycoside_PTrfase"/>
</dbReference>
<dbReference type="InterPro" id="IPR011009">
    <property type="entry name" value="Kinase-like_dom_sf"/>
</dbReference>
<gene>
    <name evidence="2" type="ORF">SNAT2548_LOCUS7314</name>
</gene>
<name>A0A812JTT5_9DINO</name>
<protein>
    <recommendedName>
        <fullName evidence="1">Aminoglycoside phosphotransferase domain-containing protein</fullName>
    </recommendedName>
</protein>
<evidence type="ECO:0000313" key="3">
    <source>
        <dbReference type="Proteomes" id="UP000604046"/>
    </source>
</evidence>
<reference evidence="2" key="1">
    <citation type="submission" date="2021-02" db="EMBL/GenBank/DDBJ databases">
        <authorList>
            <person name="Dougan E. K."/>
            <person name="Rhodes N."/>
            <person name="Thang M."/>
            <person name="Chan C."/>
        </authorList>
    </citation>
    <scope>NUCLEOTIDE SEQUENCE</scope>
</reference>
<dbReference type="EMBL" id="CAJNDS010000509">
    <property type="protein sequence ID" value="CAE7213359.1"/>
    <property type="molecule type" value="Genomic_DNA"/>
</dbReference>
<dbReference type="AlphaFoldDB" id="A0A812JTT5"/>
<accession>A0A812JTT5</accession>
<evidence type="ECO:0000313" key="2">
    <source>
        <dbReference type="EMBL" id="CAE7213359.1"/>
    </source>
</evidence>
<dbReference type="Proteomes" id="UP000604046">
    <property type="component" value="Unassembled WGS sequence"/>
</dbReference>
<keyword evidence="3" id="KW-1185">Reference proteome</keyword>